<comment type="caution">
    <text evidence="2">The sequence shown here is derived from an EMBL/GenBank/DDBJ whole genome shotgun (WGS) entry which is preliminary data.</text>
</comment>
<dbReference type="RefSeq" id="WP_185005649.1">
    <property type="nucleotide sequence ID" value="NZ_BAAAUI010000017.1"/>
</dbReference>
<evidence type="ECO:0000313" key="3">
    <source>
        <dbReference type="Proteomes" id="UP000533598"/>
    </source>
</evidence>
<protein>
    <submittedName>
        <fullName evidence="2">Uncharacterized protein</fullName>
    </submittedName>
</protein>
<sequence>MAITRPAPSNAGSTPGSSASTVPTTSPVNRLAAALHALAAGLLDGR</sequence>
<dbReference type="Proteomes" id="UP000533598">
    <property type="component" value="Unassembled WGS sequence"/>
</dbReference>
<accession>A0A7W7CFE7</accession>
<reference evidence="2 3" key="1">
    <citation type="submission" date="2020-08" db="EMBL/GenBank/DDBJ databases">
        <title>Sequencing the genomes of 1000 actinobacteria strains.</title>
        <authorList>
            <person name="Klenk H.-P."/>
        </authorList>
    </citation>
    <scope>NUCLEOTIDE SEQUENCE [LARGE SCALE GENOMIC DNA]</scope>
    <source>
        <strain evidence="2 3">DSM 44230</strain>
    </source>
</reference>
<organism evidence="2 3">
    <name type="scientific">Crossiella cryophila</name>
    <dbReference type="NCBI Taxonomy" id="43355"/>
    <lineage>
        <taxon>Bacteria</taxon>
        <taxon>Bacillati</taxon>
        <taxon>Actinomycetota</taxon>
        <taxon>Actinomycetes</taxon>
        <taxon>Pseudonocardiales</taxon>
        <taxon>Pseudonocardiaceae</taxon>
        <taxon>Crossiella</taxon>
    </lineage>
</organism>
<feature type="region of interest" description="Disordered" evidence="1">
    <location>
        <begin position="1"/>
        <end position="25"/>
    </location>
</feature>
<proteinExistence type="predicted"/>
<name>A0A7W7CFE7_9PSEU</name>
<gene>
    <name evidence="2" type="ORF">HNR67_006085</name>
</gene>
<keyword evidence="3" id="KW-1185">Reference proteome</keyword>
<dbReference type="EMBL" id="JACHMH010000001">
    <property type="protein sequence ID" value="MBB4679967.1"/>
    <property type="molecule type" value="Genomic_DNA"/>
</dbReference>
<evidence type="ECO:0000256" key="1">
    <source>
        <dbReference type="SAM" id="MobiDB-lite"/>
    </source>
</evidence>
<dbReference type="AlphaFoldDB" id="A0A7W7CFE7"/>
<evidence type="ECO:0000313" key="2">
    <source>
        <dbReference type="EMBL" id="MBB4679967.1"/>
    </source>
</evidence>